<feature type="compositionally biased region" description="Basic and acidic residues" evidence="1">
    <location>
        <begin position="9"/>
        <end position="28"/>
    </location>
</feature>
<sequence length="156" mass="16821">MAGPLPRVLDTEAGRPGHGSRAGEEEAGRVGSKQQRRTARRQGLRGGQVGAVSFIQFFGSASQVPPHFHSRVPDGVFVPRGDGVRFEPVPPPTQAEVEWLLRGVRYRVLRLLEKRGALPRTRGERGLGRRVPQRGSSGLSTGREHPPGGLGSQPIA</sequence>
<comment type="caution">
    <text evidence="2">The sequence shown here is derived from an EMBL/GenBank/DDBJ whole genome shotgun (WGS) entry which is preliminary data.</text>
</comment>
<dbReference type="AlphaFoldDB" id="A0A3A8PR62"/>
<feature type="region of interest" description="Disordered" evidence="1">
    <location>
        <begin position="1"/>
        <end position="45"/>
    </location>
</feature>
<keyword evidence="3" id="KW-1185">Reference proteome</keyword>
<feature type="compositionally biased region" description="Basic residues" evidence="1">
    <location>
        <begin position="34"/>
        <end position="43"/>
    </location>
</feature>
<organism evidence="2 3">
    <name type="scientific">Corallococcus llansteffanensis</name>
    <dbReference type="NCBI Taxonomy" id="2316731"/>
    <lineage>
        <taxon>Bacteria</taxon>
        <taxon>Pseudomonadati</taxon>
        <taxon>Myxococcota</taxon>
        <taxon>Myxococcia</taxon>
        <taxon>Myxococcales</taxon>
        <taxon>Cystobacterineae</taxon>
        <taxon>Myxococcaceae</taxon>
        <taxon>Corallococcus</taxon>
    </lineage>
</organism>
<evidence type="ECO:0000256" key="1">
    <source>
        <dbReference type="SAM" id="MobiDB-lite"/>
    </source>
</evidence>
<dbReference type="EMBL" id="RAWB01000185">
    <property type="protein sequence ID" value="RKH57301.1"/>
    <property type="molecule type" value="Genomic_DNA"/>
</dbReference>
<dbReference type="Proteomes" id="UP000272888">
    <property type="component" value="Unassembled WGS sequence"/>
</dbReference>
<protein>
    <submittedName>
        <fullName evidence="2">Uncharacterized protein</fullName>
    </submittedName>
</protein>
<name>A0A3A8PR62_9BACT</name>
<feature type="region of interest" description="Disordered" evidence="1">
    <location>
        <begin position="119"/>
        <end position="156"/>
    </location>
</feature>
<proteinExistence type="predicted"/>
<accession>A0A3A8PR62</accession>
<gene>
    <name evidence="2" type="ORF">D7V93_18680</name>
</gene>
<evidence type="ECO:0000313" key="3">
    <source>
        <dbReference type="Proteomes" id="UP000272888"/>
    </source>
</evidence>
<evidence type="ECO:0000313" key="2">
    <source>
        <dbReference type="EMBL" id="RKH57301.1"/>
    </source>
</evidence>
<reference evidence="3" key="1">
    <citation type="submission" date="2018-09" db="EMBL/GenBank/DDBJ databases">
        <authorList>
            <person name="Livingstone P.G."/>
            <person name="Whitworth D.E."/>
        </authorList>
    </citation>
    <scope>NUCLEOTIDE SEQUENCE [LARGE SCALE GENOMIC DNA]</scope>
    <source>
        <strain evidence="3">CA051B</strain>
    </source>
</reference>